<reference evidence="1 2" key="1">
    <citation type="submission" date="2017-01" db="EMBL/GenBank/DDBJ databases">
        <authorList>
            <person name="Varghese N."/>
            <person name="Submissions S."/>
        </authorList>
    </citation>
    <scope>NUCLEOTIDE SEQUENCE [LARGE SCALE GENOMIC DNA]</scope>
    <source>
        <strain evidence="1 2">ATCC 23464</strain>
    </source>
</reference>
<name>A0ABY1KDU0_9BACL</name>
<dbReference type="Proteomes" id="UP000186666">
    <property type="component" value="Unassembled WGS sequence"/>
</dbReference>
<accession>A0ABY1KDU0</accession>
<protein>
    <submittedName>
        <fullName evidence="1">Uncharacterized protein</fullName>
    </submittedName>
</protein>
<dbReference type="RefSeq" id="WP_068586230.1">
    <property type="nucleotide sequence ID" value="NZ_FTNK01000031.1"/>
</dbReference>
<comment type="caution">
    <text evidence="1">The sequence shown here is derived from an EMBL/GenBank/DDBJ whole genome shotgun (WGS) entry which is preliminary data.</text>
</comment>
<keyword evidence="2" id="KW-1185">Reference proteome</keyword>
<evidence type="ECO:0000313" key="2">
    <source>
        <dbReference type="Proteomes" id="UP000186666"/>
    </source>
</evidence>
<dbReference type="EMBL" id="FTNK01000031">
    <property type="protein sequence ID" value="SIR67477.1"/>
    <property type="molecule type" value="Genomic_DNA"/>
</dbReference>
<evidence type="ECO:0000313" key="1">
    <source>
        <dbReference type="EMBL" id="SIR67477.1"/>
    </source>
</evidence>
<proteinExistence type="predicted"/>
<sequence>MSKAIVLFGPPSIGKSYFFRSERTQYSDDQIISIDKDVLNSTFFYPSLVKDFTQWCPTTLLWKTTSHLVKEASTPDWVQVLSNNGGRNVVFFLQGVTMGGVQEDIQVLLSLGFDVEFVLLAAEIVEILDWRIRKRATASDYIGAPPMPKASLDLISRQCYSSFAKAITSPIGINSFASKSPKDGKGTITYRAAVVSLDDIDMSEINWDDLNNDVNLYLYVNEYTQDEITFMGDTLLLGDSKSPQQELKTG</sequence>
<gene>
    <name evidence="1" type="ORF">SAMN05421578_1319</name>
</gene>
<organism evidence="1 2">
    <name type="scientific">Paenibacillus macquariensis</name>
    <dbReference type="NCBI Taxonomy" id="948756"/>
    <lineage>
        <taxon>Bacteria</taxon>
        <taxon>Bacillati</taxon>
        <taxon>Bacillota</taxon>
        <taxon>Bacilli</taxon>
        <taxon>Bacillales</taxon>
        <taxon>Paenibacillaceae</taxon>
        <taxon>Paenibacillus</taxon>
    </lineage>
</organism>